<gene>
    <name evidence="2" type="ORF">SAMN04488568_1178</name>
</gene>
<dbReference type="EMBL" id="FNHG01000017">
    <property type="protein sequence ID" value="SDM64904.1"/>
    <property type="molecule type" value="Genomic_DNA"/>
</dbReference>
<dbReference type="PROSITE" id="PS51257">
    <property type="entry name" value="PROKAR_LIPOPROTEIN"/>
    <property type="match status" value="1"/>
</dbReference>
<dbReference type="Pfam" id="PF00174">
    <property type="entry name" value="Oxidored_molyb"/>
    <property type="match status" value="1"/>
</dbReference>
<organism evidence="2 3">
    <name type="scientific">Maricaulis salignorans</name>
    <dbReference type="NCBI Taxonomy" id="144026"/>
    <lineage>
        <taxon>Bacteria</taxon>
        <taxon>Pseudomonadati</taxon>
        <taxon>Pseudomonadota</taxon>
        <taxon>Alphaproteobacteria</taxon>
        <taxon>Maricaulales</taxon>
        <taxon>Maricaulaceae</taxon>
        <taxon>Maricaulis</taxon>
    </lineage>
</organism>
<dbReference type="SUPFAM" id="SSF56524">
    <property type="entry name" value="Oxidoreductase molybdopterin-binding domain"/>
    <property type="match status" value="1"/>
</dbReference>
<accession>A0A1G9UY64</accession>
<dbReference type="OrthoDB" id="9798763at2"/>
<feature type="domain" description="Oxidoreductase molybdopterin-binding" evidence="1">
    <location>
        <begin position="92"/>
        <end position="147"/>
    </location>
</feature>
<evidence type="ECO:0000313" key="2">
    <source>
        <dbReference type="EMBL" id="SDM64904.1"/>
    </source>
</evidence>
<dbReference type="STRING" id="144026.SAMN04488568_1178"/>
<dbReference type="Proteomes" id="UP000199759">
    <property type="component" value="Unassembled WGS sequence"/>
</dbReference>
<protein>
    <submittedName>
        <fullName evidence="2">Oxidoreductase molybdopterin binding domain-containing protein</fullName>
    </submittedName>
</protein>
<dbReference type="InterPro" id="IPR036374">
    <property type="entry name" value="OxRdtase_Mopterin-bd_sf"/>
</dbReference>
<evidence type="ECO:0000313" key="3">
    <source>
        <dbReference type="Proteomes" id="UP000199759"/>
    </source>
</evidence>
<evidence type="ECO:0000259" key="1">
    <source>
        <dbReference type="Pfam" id="PF00174"/>
    </source>
</evidence>
<dbReference type="InterPro" id="IPR000572">
    <property type="entry name" value="OxRdtase_Mopterin-bd_dom"/>
</dbReference>
<dbReference type="AlphaFoldDB" id="A0A1G9UY64"/>
<sequence>MRRMLILAAVLLGVAACQPPTPGSDEASGDILTVYGEIGTVDRGPVDPVTEPLFGAFGMEFDAACLFNWASLTTLEQHLIETDFPLGGPVRRFSGPLLRDVLAIANPRGDRLIVTALDGYQREIELDRVLQHDVILALRMDGQPLGIGGFGPAMLVWPRGSDPALADMPDDDWLWGVFAIELVSAASQ</sequence>
<keyword evidence="3" id="KW-1185">Reference proteome</keyword>
<proteinExistence type="predicted"/>
<reference evidence="2 3" key="1">
    <citation type="submission" date="2016-10" db="EMBL/GenBank/DDBJ databases">
        <authorList>
            <person name="de Groot N.N."/>
        </authorList>
    </citation>
    <scope>NUCLEOTIDE SEQUENCE [LARGE SCALE GENOMIC DNA]</scope>
    <source>
        <strain evidence="2 3">DSM 16077</strain>
    </source>
</reference>
<dbReference type="Gene3D" id="3.90.420.10">
    <property type="entry name" value="Oxidoreductase, molybdopterin-binding domain"/>
    <property type="match status" value="1"/>
</dbReference>
<dbReference type="RefSeq" id="WP_091771131.1">
    <property type="nucleotide sequence ID" value="NZ_FNHG01000017.1"/>
</dbReference>
<name>A0A1G9UY64_9PROT</name>